<dbReference type="Pfam" id="PF00185">
    <property type="entry name" value="OTCace"/>
    <property type="match status" value="1"/>
</dbReference>
<evidence type="ECO:0000256" key="1">
    <source>
        <dbReference type="ARBA" id="ARBA00004852"/>
    </source>
</evidence>
<dbReference type="GO" id="GO:0044205">
    <property type="term" value="P:'de novo' UMP biosynthetic process"/>
    <property type="evidence" value="ECO:0007669"/>
    <property type="project" value="UniProtKB-UniRule"/>
</dbReference>
<feature type="binding site" evidence="7">
    <location>
        <position position="83"/>
    </location>
    <ligand>
        <name>L-aspartate</name>
        <dbReference type="ChEBI" id="CHEBI:29991"/>
    </ligand>
</feature>
<dbReference type="GO" id="GO:0004070">
    <property type="term" value="F:aspartate carbamoyltransferase activity"/>
    <property type="evidence" value="ECO:0007669"/>
    <property type="project" value="UniProtKB-UniRule"/>
</dbReference>
<dbReference type="InterPro" id="IPR002082">
    <property type="entry name" value="Asp_carbamoyltransf"/>
</dbReference>
<dbReference type="PANTHER" id="PTHR45753:SF6">
    <property type="entry name" value="ASPARTATE CARBAMOYLTRANSFERASE"/>
    <property type="match status" value="1"/>
</dbReference>
<dbReference type="InterPro" id="IPR006132">
    <property type="entry name" value="Asp/Orn_carbamoyltranf_P-bd"/>
</dbReference>
<dbReference type="AlphaFoldDB" id="A0A364K6Z5"/>
<proteinExistence type="inferred from homology"/>
<dbReference type="InterPro" id="IPR006131">
    <property type="entry name" value="Asp_carbamoyltransf_Asp/Orn-bd"/>
</dbReference>
<evidence type="ECO:0000256" key="6">
    <source>
        <dbReference type="ARBA" id="ARBA00048859"/>
    </source>
</evidence>
<feature type="binding site" evidence="7">
    <location>
        <position position="260"/>
    </location>
    <ligand>
        <name>carbamoyl phosphate</name>
        <dbReference type="ChEBI" id="CHEBI:58228"/>
    </ligand>
</feature>
<dbReference type="GO" id="GO:0006207">
    <property type="term" value="P:'de novo' pyrimidine nucleobase biosynthetic process"/>
    <property type="evidence" value="ECO:0007669"/>
    <property type="project" value="InterPro"/>
</dbReference>
<dbReference type="InterPro" id="IPR036901">
    <property type="entry name" value="Asp/Orn_carbamoylTrfase_sf"/>
</dbReference>
<evidence type="ECO:0000256" key="7">
    <source>
        <dbReference type="HAMAP-Rule" id="MF_00001"/>
    </source>
</evidence>
<feature type="binding site" evidence="7">
    <location>
        <position position="55"/>
    </location>
    <ligand>
        <name>carbamoyl phosphate</name>
        <dbReference type="ChEBI" id="CHEBI:58228"/>
    </ligand>
</feature>
<reference evidence="10 11" key="1">
    <citation type="submission" date="2018-06" db="EMBL/GenBank/DDBJ databases">
        <title>Thermoflavimicrobium daqus sp. nov., a thermophilic microbe isolated from Moutai-flavour Daqu.</title>
        <authorList>
            <person name="Wang X."/>
            <person name="Zhou H."/>
        </authorList>
    </citation>
    <scope>NUCLEOTIDE SEQUENCE [LARGE SCALE GENOMIC DNA]</scope>
    <source>
        <strain evidence="10 11">FBKL4.011</strain>
    </source>
</reference>
<dbReference type="GO" id="GO:0006520">
    <property type="term" value="P:amino acid metabolic process"/>
    <property type="evidence" value="ECO:0007669"/>
    <property type="project" value="InterPro"/>
</dbReference>
<keyword evidence="11" id="KW-1185">Reference proteome</keyword>
<dbReference type="NCBIfam" id="TIGR00670">
    <property type="entry name" value="asp_carb_tr"/>
    <property type="match status" value="1"/>
</dbReference>
<dbReference type="RefSeq" id="WP_113657761.1">
    <property type="nucleotide sequence ID" value="NZ_KZ845664.1"/>
</dbReference>
<dbReference type="GO" id="GO:0016597">
    <property type="term" value="F:amino acid binding"/>
    <property type="evidence" value="ECO:0007669"/>
    <property type="project" value="InterPro"/>
</dbReference>
<keyword evidence="3 7" id="KW-0808">Transferase</keyword>
<comment type="subunit">
    <text evidence="7">Heterododecamer (2C3:3R2) of six catalytic PyrB chains organized as two trimers (C3), and six regulatory PyrI chains organized as three dimers (R2).</text>
</comment>
<dbReference type="HAMAP" id="MF_00001">
    <property type="entry name" value="Asp_carb_tr"/>
    <property type="match status" value="1"/>
</dbReference>
<evidence type="ECO:0000313" key="10">
    <source>
        <dbReference type="EMBL" id="RAL26076.1"/>
    </source>
</evidence>
<organism evidence="10 11">
    <name type="scientific">Thermoflavimicrobium daqui</name>
    <dbReference type="NCBI Taxonomy" id="2137476"/>
    <lineage>
        <taxon>Bacteria</taxon>
        <taxon>Bacillati</taxon>
        <taxon>Bacillota</taxon>
        <taxon>Bacilli</taxon>
        <taxon>Bacillales</taxon>
        <taxon>Thermoactinomycetaceae</taxon>
        <taxon>Thermoflavimicrobium</taxon>
    </lineage>
</organism>
<dbReference type="GO" id="GO:0005829">
    <property type="term" value="C:cytosol"/>
    <property type="evidence" value="ECO:0007669"/>
    <property type="project" value="TreeGrafter"/>
</dbReference>
<feature type="domain" description="Aspartate/ornithine carbamoyltransferase carbamoyl-P binding" evidence="9">
    <location>
        <begin position="7"/>
        <end position="146"/>
    </location>
</feature>
<comment type="similarity">
    <text evidence="2 7">Belongs to the aspartate/ornithine carbamoyltransferase superfamily. ATCase family.</text>
</comment>
<dbReference type="OrthoDB" id="9774690at2"/>
<dbReference type="UniPathway" id="UPA00070">
    <property type="reaction ID" value="UER00116"/>
</dbReference>
<dbReference type="PANTHER" id="PTHR45753">
    <property type="entry name" value="ORNITHINE CARBAMOYLTRANSFERASE, MITOCHONDRIAL"/>
    <property type="match status" value="1"/>
</dbReference>
<sequence length="305" mass="34224">MLLEQTHLIDTKDLSQTEIEEILERAAFWEQNRAKNLVPFAGRFVANLFFEPSTRTKFSFEVAEKRLGLEVLNFSTAHSSVAKGESLYDTVKTLVSLGVEAAVIRHQEPEVISELLERDTGCVIVNAGTGKTAHPTQALLDLYTMKKHFGHVSGLKVAIVGDIAHSRVARSNLWCLGKMGAQVMLSGPPEMRDPDLEKFAPYVPFDEGLQVADVVMMLRIQLERHQDPIFHAQDQYHQMFGLTKERLNRMKPGAVIMHPGPFNRGVEIADELVEHPRSKIFEQKANGVFVRMAVLEKVLQGGQEL</sequence>
<comment type="pathway">
    <text evidence="1 7">Pyrimidine metabolism; UMP biosynthesis via de novo pathway; (S)-dihydroorotate from bicarbonate: step 2/3.</text>
</comment>
<feature type="binding site" evidence="7">
    <location>
        <position position="219"/>
    </location>
    <ligand>
        <name>L-aspartate</name>
        <dbReference type="ChEBI" id="CHEBI:29991"/>
    </ligand>
</feature>
<name>A0A364K6Z5_9BACL</name>
<evidence type="ECO:0000256" key="5">
    <source>
        <dbReference type="ARBA" id="ARBA00043884"/>
    </source>
</evidence>
<feature type="binding site" evidence="7">
    <location>
        <position position="134"/>
    </location>
    <ligand>
        <name>carbamoyl phosphate</name>
        <dbReference type="ChEBI" id="CHEBI:58228"/>
    </ligand>
</feature>
<comment type="caution">
    <text evidence="10">The sequence shown here is derived from an EMBL/GenBank/DDBJ whole genome shotgun (WGS) entry which is preliminary data.</text>
</comment>
<feature type="binding site" evidence="7">
    <location>
        <position position="137"/>
    </location>
    <ligand>
        <name>carbamoyl phosphate</name>
        <dbReference type="ChEBI" id="CHEBI:58228"/>
    </ligand>
</feature>
<dbReference type="EC" id="2.1.3.2" evidence="7"/>
<dbReference type="Gene3D" id="3.40.50.1370">
    <property type="entry name" value="Aspartate/ornithine carbamoyltransferase"/>
    <property type="match status" value="2"/>
</dbReference>
<dbReference type="PROSITE" id="PS00097">
    <property type="entry name" value="CARBAMOYLTRANSFERASE"/>
    <property type="match status" value="1"/>
</dbReference>
<reference evidence="10 11" key="2">
    <citation type="submission" date="2018-06" db="EMBL/GenBank/DDBJ databases">
        <authorList>
            <person name="Zhirakovskaya E."/>
        </authorList>
    </citation>
    <scope>NUCLEOTIDE SEQUENCE [LARGE SCALE GENOMIC DNA]</scope>
    <source>
        <strain evidence="10 11">FBKL4.011</strain>
    </source>
</reference>
<comment type="function">
    <text evidence="5 7">Catalyzes the condensation of carbamoyl phosphate and aspartate to form carbamoyl aspartate and inorganic phosphate, the committed step in the de novo pyrimidine nucleotide biosynthesis pathway.</text>
</comment>
<gene>
    <name evidence="7" type="primary">pyrB</name>
    <name evidence="10" type="ORF">DL897_03470</name>
</gene>
<accession>A0A364K6Z5</accession>
<evidence type="ECO:0000313" key="11">
    <source>
        <dbReference type="Proteomes" id="UP000251213"/>
    </source>
</evidence>
<evidence type="ECO:0000259" key="8">
    <source>
        <dbReference type="Pfam" id="PF00185"/>
    </source>
</evidence>
<dbReference type="PRINTS" id="PR00100">
    <property type="entry name" value="AOTCASE"/>
</dbReference>
<dbReference type="NCBIfam" id="NF002032">
    <property type="entry name" value="PRK00856.1"/>
    <property type="match status" value="1"/>
</dbReference>
<feature type="binding site" evidence="7">
    <location>
        <position position="56"/>
    </location>
    <ligand>
        <name>carbamoyl phosphate</name>
        <dbReference type="ChEBI" id="CHEBI:58228"/>
    </ligand>
</feature>
<protein>
    <recommendedName>
        <fullName evidence="7">Aspartate carbamoyltransferase</fullName>
        <ecNumber evidence="7">2.1.3.2</ecNumber>
    </recommendedName>
    <alternativeName>
        <fullName evidence="7">Aspartate transcarbamylase</fullName>
        <shortName evidence="7">ATCase</shortName>
    </alternativeName>
</protein>
<dbReference type="InterPro" id="IPR006130">
    <property type="entry name" value="Asp/Orn_carbamoylTrfase"/>
</dbReference>
<dbReference type="PRINTS" id="PR00101">
    <property type="entry name" value="ATCASE"/>
</dbReference>
<dbReference type="Pfam" id="PF02729">
    <property type="entry name" value="OTCace_N"/>
    <property type="match status" value="1"/>
</dbReference>
<evidence type="ECO:0000256" key="2">
    <source>
        <dbReference type="ARBA" id="ARBA00008896"/>
    </source>
</evidence>
<dbReference type="EMBL" id="QJKK01000002">
    <property type="protein sequence ID" value="RAL26076.1"/>
    <property type="molecule type" value="Genomic_DNA"/>
</dbReference>
<dbReference type="SUPFAM" id="SSF53671">
    <property type="entry name" value="Aspartate/ornithine carbamoyltransferase"/>
    <property type="match status" value="1"/>
</dbReference>
<comment type="catalytic activity">
    <reaction evidence="6 7">
        <text>carbamoyl phosphate + L-aspartate = N-carbamoyl-L-aspartate + phosphate + H(+)</text>
        <dbReference type="Rhea" id="RHEA:20013"/>
        <dbReference type="ChEBI" id="CHEBI:15378"/>
        <dbReference type="ChEBI" id="CHEBI:29991"/>
        <dbReference type="ChEBI" id="CHEBI:32814"/>
        <dbReference type="ChEBI" id="CHEBI:43474"/>
        <dbReference type="ChEBI" id="CHEBI:58228"/>
        <dbReference type="EC" id="2.1.3.2"/>
    </reaction>
</comment>
<dbReference type="Proteomes" id="UP000251213">
    <property type="component" value="Unassembled WGS sequence"/>
</dbReference>
<feature type="binding site" evidence="7">
    <location>
        <position position="261"/>
    </location>
    <ligand>
        <name>carbamoyl phosphate</name>
        <dbReference type="ChEBI" id="CHEBI:58228"/>
    </ligand>
</feature>
<keyword evidence="4 7" id="KW-0665">Pyrimidine biosynthesis</keyword>
<feature type="domain" description="Aspartate/ornithine carbamoyltransferase Asp/Orn-binding" evidence="8">
    <location>
        <begin position="154"/>
        <end position="296"/>
    </location>
</feature>
<evidence type="ECO:0000259" key="9">
    <source>
        <dbReference type="Pfam" id="PF02729"/>
    </source>
</evidence>
<evidence type="ECO:0000256" key="3">
    <source>
        <dbReference type="ARBA" id="ARBA00022679"/>
    </source>
</evidence>
<evidence type="ECO:0000256" key="4">
    <source>
        <dbReference type="ARBA" id="ARBA00022975"/>
    </source>
</evidence>
<feature type="binding site" evidence="7">
    <location>
        <position position="105"/>
    </location>
    <ligand>
        <name>carbamoyl phosphate</name>
        <dbReference type="ChEBI" id="CHEBI:58228"/>
    </ligand>
</feature>
<feature type="binding site" evidence="7">
    <location>
        <position position="167"/>
    </location>
    <ligand>
        <name>L-aspartate</name>
        <dbReference type="ChEBI" id="CHEBI:29991"/>
    </ligand>
</feature>